<comment type="caution">
    <text evidence="9">The sequence shown here is derived from an EMBL/GenBank/DDBJ whole genome shotgun (WGS) entry which is preliminary data.</text>
</comment>
<evidence type="ECO:0000256" key="4">
    <source>
        <dbReference type="ARBA" id="ARBA00022692"/>
    </source>
</evidence>
<comment type="similarity">
    <text evidence="2">Belongs to the CD36 family.</text>
</comment>
<evidence type="ECO:0000256" key="5">
    <source>
        <dbReference type="ARBA" id="ARBA00022989"/>
    </source>
</evidence>
<keyword evidence="5 8" id="KW-1133">Transmembrane helix</keyword>
<evidence type="ECO:0000313" key="10">
    <source>
        <dbReference type="Proteomes" id="UP000838756"/>
    </source>
</evidence>
<organism evidence="9 10">
    <name type="scientific">Pararge aegeria aegeria</name>
    <dbReference type="NCBI Taxonomy" id="348720"/>
    <lineage>
        <taxon>Eukaryota</taxon>
        <taxon>Metazoa</taxon>
        <taxon>Ecdysozoa</taxon>
        <taxon>Arthropoda</taxon>
        <taxon>Hexapoda</taxon>
        <taxon>Insecta</taxon>
        <taxon>Pterygota</taxon>
        <taxon>Neoptera</taxon>
        <taxon>Endopterygota</taxon>
        <taxon>Lepidoptera</taxon>
        <taxon>Glossata</taxon>
        <taxon>Ditrysia</taxon>
        <taxon>Papilionoidea</taxon>
        <taxon>Nymphalidae</taxon>
        <taxon>Satyrinae</taxon>
        <taxon>Satyrini</taxon>
        <taxon>Parargina</taxon>
        <taxon>Pararge</taxon>
    </lineage>
</organism>
<feature type="transmembrane region" description="Helical" evidence="8">
    <location>
        <begin position="70"/>
        <end position="92"/>
    </location>
</feature>
<dbReference type="OrthoDB" id="18585at2759"/>
<dbReference type="GO" id="GO:0005886">
    <property type="term" value="C:plasma membrane"/>
    <property type="evidence" value="ECO:0007669"/>
    <property type="project" value="UniProtKB-SubCell"/>
</dbReference>
<dbReference type="PANTHER" id="PTHR11923">
    <property type="entry name" value="SCAVENGER RECEPTOR CLASS B TYPE-1 SR-B1"/>
    <property type="match status" value="1"/>
</dbReference>
<dbReference type="PRINTS" id="PR01609">
    <property type="entry name" value="CD36FAMILY"/>
</dbReference>
<evidence type="ECO:0000256" key="6">
    <source>
        <dbReference type="ARBA" id="ARBA00023136"/>
    </source>
</evidence>
<keyword evidence="7" id="KW-0325">Glycoprotein</keyword>
<keyword evidence="10" id="KW-1185">Reference proteome</keyword>
<sequence>MVMGGARSLENPRTPGFYVAEMATPHRLSQRWSTPNDVAIRVAGSRWKQAAQDRGFWNSYKRPMSSSGRLAVITFSIATVALGVILSFVPWLDYIIFKELKLWNGSLSYSYWQRPGVIRLTKVYIFNVTNPQGFLEHGEKPKLNEVGPFVYREDMEKVNIKFHDNDTVSYQHNKILRFVPELSVDKTQKLVVPNIPLLTVTSFSPNLAGWLFNLLVSGLAITYRERAKPFVHVTAEELVFG</sequence>
<dbReference type="AlphaFoldDB" id="A0A8S4RCD5"/>
<evidence type="ECO:0000256" key="8">
    <source>
        <dbReference type="SAM" id="Phobius"/>
    </source>
</evidence>
<keyword evidence="3" id="KW-1003">Cell membrane</keyword>
<name>A0A8S4RCD5_9NEOP</name>
<evidence type="ECO:0000256" key="7">
    <source>
        <dbReference type="ARBA" id="ARBA00023180"/>
    </source>
</evidence>
<proteinExistence type="inferred from homology"/>
<accession>A0A8S4RCD5</accession>
<dbReference type="GO" id="GO:0005044">
    <property type="term" value="F:scavenger receptor activity"/>
    <property type="evidence" value="ECO:0007669"/>
    <property type="project" value="TreeGrafter"/>
</dbReference>
<dbReference type="PANTHER" id="PTHR11923:SF88">
    <property type="entry name" value="DEBRIS BUSTER, ISOFORM D"/>
    <property type="match status" value="1"/>
</dbReference>
<protein>
    <submittedName>
        <fullName evidence="9">Jg27684 protein</fullName>
    </submittedName>
</protein>
<reference evidence="9" key="1">
    <citation type="submission" date="2022-03" db="EMBL/GenBank/DDBJ databases">
        <authorList>
            <person name="Lindestad O."/>
        </authorList>
    </citation>
    <scope>NUCLEOTIDE SEQUENCE</scope>
</reference>
<keyword evidence="6 8" id="KW-0472">Membrane</keyword>
<evidence type="ECO:0000256" key="1">
    <source>
        <dbReference type="ARBA" id="ARBA00004236"/>
    </source>
</evidence>
<evidence type="ECO:0000256" key="3">
    <source>
        <dbReference type="ARBA" id="ARBA00022475"/>
    </source>
</evidence>
<dbReference type="Pfam" id="PF01130">
    <property type="entry name" value="CD36"/>
    <property type="match status" value="1"/>
</dbReference>
<dbReference type="EMBL" id="CAKXAJ010025058">
    <property type="protein sequence ID" value="CAH2234386.1"/>
    <property type="molecule type" value="Genomic_DNA"/>
</dbReference>
<dbReference type="GO" id="GO:0005737">
    <property type="term" value="C:cytoplasm"/>
    <property type="evidence" value="ECO:0007669"/>
    <property type="project" value="TreeGrafter"/>
</dbReference>
<dbReference type="InterPro" id="IPR002159">
    <property type="entry name" value="CD36_fam"/>
</dbReference>
<gene>
    <name evidence="9" type="primary">jg27684</name>
    <name evidence="9" type="ORF">PAEG_LOCUS12223</name>
</gene>
<evidence type="ECO:0000256" key="2">
    <source>
        <dbReference type="ARBA" id="ARBA00010532"/>
    </source>
</evidence>
<dbReference type="Proteomes" id="UP000838756">
    <property type="component" value="Unassembled WGS sequence"/>
</dbReference>
<comment type="subcellular location">
    <subcellularLocation>
        <location evidence="1">Cell membrane</location>
    </subcellularLocation>
</comment>
<evidence type="ECO:0000313" key="9">
    <source>
        <dbReference type="EMBL" id="CAH2234386.1"/>
    </source>
</evidence>
<keyword evidence="4 8" id="KW-0812">Transmembrane</keyword>